<dbReference type="RefSeq" id="WP_263847826.1">
    <property type="nucleotide sequence ID" value="NZ_JAOWKW010000007.1"/>
</dbReference>
<accession>A0ABT3A0I1</accession>
<name>A0ABT3A0I1_9RHOB</name>
<gene>
    <name evidence="1" type="ORF">OE699_09350</name>
</gene>
<keyword evidence="2" id="KW-1185">Reference proteome</keyword>
<proteinExistence type="predicted"/>
<dbReference type="EMBL" id="JAOWKW010000007">
    <property type="protein sequence ID" value="MCV2879060.1"/>
    <property type="molecule type" value="Genomic_DNA"/>
</dbReference>
<organism evidence="1 2">
    <name type="scientific">Sedimentimonas flavescens</name>
    <dbReference type="NCBI Taxonomy" id="2851012"/>
    <lineage>
        <taxon>Bacteria</taxon>
        <taxon>Pseudomonadati</taxon>
        <taxon>Pseudomonadota</taxon>
        <taxon>Alphaproteobacteria</taxon>
        <taxon>Rhodobacterales</taxon>
        <taxon>Rhodobacter group</taxon>
        <taxon>Sedimentimonas</taxon>
    </lineage>
</organism>
<evidence type="ECO:0008006" key="3">
    <source>
        <dbReference type="Google" id="ProtNLM"/>
    </source>
</evidence>
<protein>
    <recommendedName>
        <fullName evidence="3">HPt domain-containing protein</fullName>
    </recommendedName>
</protein>
<reference evidence="1 2" key="1">
    <citation type="submission" date="2022-10" db="EMBL/GenBank/DDBJ databases">
        <title>Sinirhodobacter sp. nov., isolated from ocean surface sediments.</title>
        <authorList>
            <person name="He W."/>
            <person name="Wang L."/>
            <person name="Zhang D.-F."/>
        </authorList>
    </citation>
    <scope>NUCLEOTIDE SEQUENCE [LARGE SCALE GENOMIC DNA]</scope>
    <source>
        <strain evidence="1 2">WL0115</strain>
    </source>
</reference>
<comment type="caution">
    <text evidence="1">The sequence shown here is derived from an EMBL/GenBank/DDBJ whole genome shotgun (WGS) entry which is preliminary data.</text>
</comment>
<evidence type="ECO:0000313" key="2">
    <source>
        <dbReference type="Proteomes" id="UP001526166"/>
    </source>
</evidence>
<sequence length="146" mass="16422">MFDLALLNDDPLLRAAYEVLRLAPSAAASLRDHLAPQLDGRIARDAHAFAASADNGRIFGRDDLEQLCEILAPLNAKIDAARREGFETVDEGYSEALVTRVFYDAAVNDLREQIKPLVELRELLTHLHALREAERITAFLRDTQRR</sequence>
<evidence type="ECO:0000313" key="1">
    <source>
        <dbReference type="EMBL" id="MCV2879060.1"/>
    </source>
</evidence>
<dbReference type="Proteomes" id="UP001526166">
    <property type="component" value="Unassembled WGS sequence"/>
</dbReference>